<keyword evidence="1" id="KW-0812">Transmembrane</keyword>
<feature type="transmembrane region" description="Helical" evidence="1">
    <location>
        <begin position="58"/>
        <end position="79"/>
    </location>
</feature>
<evidence type="ECO:0000313" key="2">
    <source>
        <dbReference type="EMBL" id="QBQ54984.1"/>
    </source>
</evidence>
<dbReference type="EMBL" id="CP038033">
    <property type="protein sequence ID" value="QBQ54984.1"/>
    <property type="molecule type" value="Genomic_DNA"/>
</dbReference>
<keyword evidence="3" id="KW-1185">Reference proteome</keyword>
<evidence type="ECO:0000256" key="1">
    <source>
        <dbReference type="SAM" id="Phobius"/>
    </source>
</evidence>
<dbReference type="PANTHER" id="PTHR39419">
    <property type="entry name" value="SLL0814 PROTEIN"/>
    <property type="match status" value="1"/>
</dbReference>
<reference evidence="2 3" key="1">
    <citation type="submission" date="2019-03" db="EMBL/GenBank/DDBJ databases">
        <title>The genome sequence of Nitrosococcus wardiae strain D1FHST reveals the archetypal metabolic capacity of ammonia-oxidizing Gammaproteobacteria.</title>
        <authorList>
            <person name="Wang L."/>
            <person name="Lim C.K."/>
            <person name="Hanson T.E."/>
            <person name="Dang H."/>
            <person name="Klotz M.G."/>
        </authorList>
    </citation>
    <scope>NUCLEOTIDE SEQUENCE [LARGE SCALE GENOMIC DNA]</scope>
    <source>
        <strain evidence="2 3">D1FHS</strain>
    </source>
</reference>
<organism evidence="2 3">
    <name type="scientific">Nitrosococcus wardiae</name>
    <dbReference type="NCBI Taxonomy" id="1814290"/>
    <lineage>
        <taxon>Bacteria</taxon>
        <taxon>Pseudomonadati</taxon>
        <taxon>Pseudomonadota</taxon>
        <taxon>Gammaproteobacteria</taxon>
        <taxon>Chromatiales</taxon>
        <taxon>Chromatiaceae</taxon>
        <taxon>Nitrosococcus</taxon>
    </lineage>
</organism>
<dbReference type="KEGG" id="nwr:E3U44_11020"/>
<accession>A0A4P7C0Q7</accession>
<dbReference type="Proteomes" id="UP000294325">
    <property type="component" value="Chromosome"/>
</dbReference>
<name>A0A4P7C0Q7_9GAMM</name>
<feature type="transmembrane region" description="Helical" evidence="1">
    <location>
        <begin position="20"/>
        <end position="38"/>
    </location>
</feature>
<evidence type="ECO:0000313" key="3">
    <source>
        <dbReference type="Proteomes" id="UP000294325"/>
    </source>
</evidence>
<feature type="transmembrane region" description="Helical" evidence="1">
    <location>
        <begin position="85"/>
        <end position="108"/>
    </location>
</feature>
<gene>
    <name evidence="2" type="ORF">E3U44_11020</name>
</gene>
<protein>
    <submittedName>
        <fullName evidence="2">Carotenoid biosynthesis protein</fullName>
    </submittedName>
</protein>
<dbReference type="RefSeq" id="WP_134358237.1">
    <property type="nucleotide sequence ID" value="NZ_CP038033.1"/>
</dbReference>
<dbReference type="OrthoDB" id="9811293at2"/>
<proteinExistence type="predicted"/>
<dbReference type="InterPro" id="IPR007354">
    <property type="entry name" value="CruF-like"/>
</dbReference>
<keyword evidence="1" id="KW-1133">Transmembrane helix</keyword>
<dbReference type="Pfam" id="PF04240">
    <property type="entry name" value="Caroten_synth"/>
    <property type="match status" value="1"/>
</dbReference>
<sequence>MLWTRISAPASTAARAISRWMAVCGICLLLTEGILARANEDLLSAPRLKWQAPWVTGVIAVGLDLFIDPIAVAVGYWVWFVPGEIYYGIPLLNFVGWFVLMLLAPLAWRYSSRGARLGGTGASC</sequence>
<keyword evidence="1" id="KW-0472">Membrane</keyword>
<dbReference type="PANTHER" id="PTHR39419:SF1">
    <property type="entry name" value="SLL0814 PROTEIN"/>
    <property type="match status" value="1"/>
</dbReference>
<dbReference type="AlphaFoldDB" id="A0A4P7C0Q7"/>